<evidence type="ECO:0000256" key="1">
    <source>
        <dbReference type="SAM" id="MobiDB-lite"/>
    </source>
</evidence>
<comment type="caution">
    <text evidence="2">The sequence shown here is derived from an EMBL/GenBank/DDBJ whole genome shotgun (WGS) entry which is preliminary data.</text>
</comment>
<dbReference type="EMBL" id="CAJVQB010054386">
    <property type="protein sequence ID" value="CAG8836801.1"/>
    <property type="molecule type" value="Genomic_DNA"/>
</dbReference>
<keyword evidence="3" id="KW-1185">Reference proteome</keyword>
<feature type="compositionally biased region" description="Basic and acidic residues" evidence="1">
    <location>
        <begin position="171"/>
        <end position="188"/>
    </location>
</feature>
<feature type="non-terminal residue" evidence="2">
    <location>
        <position position="1"/>
    </location>
</feature>
<feature type="region of interest" description="Disordered" evidence="1">
    <location>
        <begin position="31"/>
        <end position="194"/>
    </location>
</feature>
<evidence type="ECO:0000313" key="2">
    <source>
        <dbReference type="EMBL" id="CAG8836801.1"/>
    </source>
</evidence>
<accession>A0ABN7WPT7</accession>
<reference evidence="2 3" key="1">
    <citation type="submission" date="2021-06" db="EMBL/GenBank/DDBJ databases">
        <authorList>
            <person name="Kallberg Y."/>
            <person name="Tangrot J."/>
            <person name="Rosling A."/>
        </authorList>
    </citation>
    <scope>NUCLEOTIDE SEQUENCE [LARGE SCALE GENOMIC DNA]</scope>
    <source>
        <strain evidence="2 3">120-4 pot B 10/14</strain>
    </source>
</reference>
<gene>
    <name evidence="2" type="ORF">GMARGA_LOCUS33212</name>
</gene>
<feature type="compositionally biased region" description="Basic and acidic residues" evidence="1">
    <location>
        <begin position="99"/>
        <end position="108"/>
    </location>
</feature>
<dbReference type="Proteomes" id="UP000789901">
    <property type="component" value="Unassembled WGS sequence"/>
</dbReference>
<evidence type="ECO:0000313" key="3">
    <source>
        <dbReference type="Proteomes" id="UP000789901"/>
    </source>
</evidence>
<proteinExistence type="predicted"/>
<name>A0ABN7WPT7_GIGMA</name>
<feature type="compositionally biased region" description="Polar residues" evidence="1">
    <location>
        <begin position="51"/>
        <end position="61"/>
    </location>
</feature>
<sequence>FNSNPEIIPLPGLNAARQWYLFDEVRKHIQDKEKQDNLSLNIPKELPESSFKPSKTITREQLQIHRRKLPGHNSKPTEENYQRKAPSLLNEIPENSSKSGEEITRESSKPASRFPRNLPENNSKSGEENYKRKSPNPAKKLEAEAELEILSGNSSKPSEENYQRSETYQRTGEEIARESSKPGEENYQKKAQTW</sequence>
<organism evidence="2 3">
    <name type="scientific">Gigaspora margarita</name>
    <dbReference type="NCBI Taxonomy" id="4874"/>
    <lineage>
        <taxon>Eukaryota</taxon>
        <taxon>Fungi</taxon>
        <taxon>Fungi incertae sedis</taxon>
        <taxon>Mucoromycota</taxon>
        <taxon>Glomeromycotina</taxon>
        <taxon>Glomeromycetes</taxon>
        <taxon>Diversisporales</taxon>
        <taxon>Gigasporaceae</taxon>
        <taxon>Gigaspora</taxon>
    </lineage>
</organism>
<protein>
    <submittedName>
        <fullName evidence="2">38754_t:CDS:1</fullName>
    </submittedName>
</protein>